<dbReference type="Proteomes" id="UP000887458">
    <property type="component" value="Unassembled WGS sequence"/>
</dbReference>
<evidence type="ECO:0000313" key="3">
    <source>
        <dbReference type="EMBL" id="KAH9421070.1"/>
    </source>
</evidence>
<keyword evidence="1" id="KW-0812">Transmembrane</keyword>
<name>A0ABQ8JEP7_DERPT</name>
<feature type="signal peptide" evidence="2">
    <location>
        <begin position="1"/>
        <end position="17"/>
    </location>
</feature>
<keyword evidence="4" id="KW-1185">Reference proteome</keyword>
<proteinExistence type="predicted"/>
<feature type="transmembrane region" description="Helical" evidence="1">
    <location>
        <begin position="174"/>
        <end position="199"/>
    </location>
</feature>
<evidence type="ECO:0000256" key="1">
    <source>
        <dbReference type="SAM" id="Phobius"/>
    </source>
</evidence>
<sequence>MQFFILFVIVLFSFVFTERLMVRADENMSKIFNRYQSIILTQKAEFIRKAIKPSCRMMMNPVLDSCMAEFKVMVNFTTTNLYSDDHRDDLREHYERSFCYAACQYNDCVLKSIQRISEYLLDFCTETDVLCSRSILNGMNMHFETRNSSDNIMKWSNHLCSQTECKHFAFNRNFFTLLISSLALITTLLALLISSYFFYISRKRQLKFRFDPRESTTLMSMIN</sequence>
<evidence type="ECO:0000256" key="2">
    <source>
        <dbReference type="SAM" id="SignalP"/>
    </source>
</evidence>
<keyword evidence="1" id="KW-1133">Transmembrane helix</keyword>
<evidence type="ECO:0000313" key="4">
    <source>
        <dbReference type="Proteomes" id="UP000887458"/>
    </source>
</evidence>
<reference evidence="3 4" key="2">
    <citation type="journal article" date="2022" name="Mol. Biol. Evol.">
        <title>Comparative Genomics Reveals Insights into the Divergent Evolution of Astigmatic Mites and Household Pest Adaptations.</title>
        <authorList>
            <person name="Xiong Q."/>
            <person name="Wan A.T."/>
            <person name="Liu X."/>
            <person name="Fung C.S."/>
            <person name="Xiao X."/>
            <person name="Malainual N."/>
            <person name="Hou J."/>
            <person name="Wang L."/>
            <person name="Wang M."/>
            <person name="Yang K.Y."/>
            <person name="Cui Y."/>
            <person name="Leung E.L."/>
            <person name="Nong W."/>
            <person name="Shin S.K."/>
            <person name="Au S.W."/>
            <person name="Jeong K.Y."/>
            <person name="Chew F.T."/>
            <person name="Hui J.H."/>
            <person name="Leung T.F."/>
            <person name="Tungtrongchitr A."/>
            <person name="Zhong N."/>
            <person name="Liu Z."/>
            <person name="Tsui S.K."/>
        </authorList>
    </citation>
    <scope>NUCLEOTIDE SEQUENCE [LARGE SCALE GENOMIC DNA]</scope>
    <source>
        <strain evidence="3">Derp</strain>
    </source>
</reference>
<comment type="caution">
    <text evidence="3">The sequence shown here is derived from an EMBL/GenBank/DDBJ whole genome shotgun (WGS) entry which is preliminary data.</text>
</comment>
<gene>
    <name evidence="3" type="ORF">DERP_001512</name>
</gene>
<organism evidence="3 4">
    <name type="scientific">Dermatophagoides pteronyssinus</name>
    <name type="common">European house dust mite</name>
    <dbReference type="NCBI Taxonomy" id="6956"/>
    <lineage>
        <taxon>Eukaryota</taxon>
        <taxon>Metazoa</taxon>
        <taxon>Ecdysozoa</taxon>
        <taxon>Arthropoda</taxon>
        <taxon>Chelicerata</taxon>
        <taxon>Arachnida</taxon>
        <taxon>Acari</taxon>
        <taxon>Acariformes</taxon>
        <taxon>Sarcoptiformes</taxon>
        <taxon>Astigmata</taxon>
        <taxon>Psoroptidia</taxon>
        <taxon>Analgoidea</taxon>
        <taxon>Pyroglyphidae</taxon>
        <taxon>Dermatophagoidinae</taxon>
        <taxon>Dermatophagoides</taxon>
    </lineage>
</organism>
<keyword evidence="2" id="KW-0732">Signal</keyword>
<accession>A0ABQ8JEP7</accession>
<keyword evidence="1" id="KW-0472">Membrane</keyword>
<dbReference type="EMBL" id="NJHN03000047">
    <property type="protein sequence ID" value="KAH9421070.1"/>
    <property type="molecule type" value="Genomic_DNA"/>
</dbReference>
<reference evidence="3 4" key="1">
    <citation type="journal article" date="2018" name="J. Allergy Clin. Immunol.">
        <title>High-quality assembly of Dermatophagoides pteronyssinus genome and transcriptome reveals a wide range of novel allergens.</title>
        <authorList>
            <person name="Liu X.Y."/>
            <person name="Yang K.Y."/>
            <person name="Wang M.Q."/>
            <person name="Kwok J.S."/>
            <person name="Zeng X."/>
            <person name="Yang Z."/>
            <person name="Xiao X.J."/>
            <person name="Lau C.P."/>
            <person name="Li Y."/>
            <person name="Huang Z.M."/>
            <person name="Ba J.G."/>
            <person name="Yim A.K."/>
            <person name="Ouyang C.Y."/>
            <person name="Ngai S.M."/>
            <person name="Chan T.F."/>
            <person name="Leung E.L."/>
            <person name="Liu L."/>
            <person name="Liu Z.G."/>
            <person name="Tsui S.K."/>
        </authorList>
    </citation>
    <scope>NUCLEOTIDE SEQUENCE [LARGE SCALE GENOMIC DNA]</scope>
    <source>
        <strain evidence="3">Derp</strain>
    </source>
</reference>
<protein>
    <submittedName>
        <fullName evidence="3">Uncharacterized protein</fullName>
    </submittedName>
</protein>
<feature type="chain" id="PRO_5047166313" evidence="2">
    <location>
        <begin position="18"/>
        <end position="223"/>
    </location>
</feature>